<sequence>MKKLIQALTGKGNKKKDCCKVEIKEKEEKK</sequence>
<organism evidence="1 2">
    <name type="scientific">Pontibacillus marinus BH030004 = DSM 16465</name>
    <dbReference type="NCBI Taxonomy" id="1385511"/>
    <lineage>
        <taxon>Bacteria</taxon>
        <taxon>Bacillati</taxon>
        <taxon>Bacillota</taxon>
        <taxon>Bacilli</taxon>
        <taxon>Bacillales</taxon>
        <taxon>Bacillaceae</taxon>
        <taxon>Pontibacillus</taxon>
    </lineage>
</organism>
<dbReference type="AlphaFoldDB" id="A0A0A5GFP8"/>
<dbReference type="STRING" id="1385511.GCA_000425225_02706"/>
<evidence type="ECO:0000313" key="2">
    <source>
        <dbReference type="Proteomes" id="UP000030403"/>
    </source>
</evidence>
<keyword evidence="2" id="KW-1185">Reference proteome</keyword>
<evidence type="ECO:0000313" key="1">
    <source>
        <dbReference type="EMBL" id="KGX89950.1"/>
    </source>
</evidence>
<proteinExistence type="predicted"/>
<name>A0A0A5GFP8_9BACI</name>
<comment type="caution">
    <text evidence="1">The sequence shown here is derived from an EMBL/GenBank/DDBJ whole genome shotgun (WGS) entry which is preliminary data.</text>
</comment>
<dbReference type="Proteomes" id="UP000030403">
    <property type="component" value="Unassembled WGS sequence"/>
</dbReference>
<protein>
    <submittedName>
        <fullName evidence="1">Uncharacterized protein</fullName>
    </submittedName>
</protein>
<dbReference type="EMBL" id="AVPF01000011">
    <property type="protein sequence ID" value="KGX89950.1"/>
    <property type="molecule type" value="Genomic_DNA"/>
</dbReference>
<gene>
    <name evidence="1" type="ORF">N783_03455</name>
</gene>
<reference evidence="1 2" key="1">
    <citation type="submission" date="2013-08" db="EMBL/GenBank/DDBJ databases">
        <authorList>
            <person name="Huang J."/>
            <person name="Wang G."/>
        </authorList>
    </citation>
    <scope>NUCLEOTIDE SEQUENCE [LARGE SCALE GENOMIC DNA]</scope>
    <source>
        <strain evidence="1 2">BH030004</strain>
    </source>
</reference>
<accession>A0A0A5GFP8</accession>